<dbReference type="RefSeq" id="WP_404630325.1">
    <property type="nucleotide sequence ID" value="NZ_JADIKM010000001.1"/>
</dbReference>
<name>A0ABW8JTK7_9GAMM</name>
<protein>
    <submittedName>
        <fullName evidence="1">YbdD/YjiX family protein</fullName>
    </submittedName>
</protein>
<organism evidence="1 2">
    <name type="scientific">Dyella ginsengisoli</name>
    <dbReference type="NCBI Taxonomy" id="363848"/>
    <lineage>
        <taxon>Bacteria</taxon>
        <taxon>Pseudomonadati</taxon>
        <taxon>Pseudomonadota</taxon>
        <taxon>Gammaproteobacteria</taxon>
        <taxon>Lysobacterales</taxon>
        <taxon>Rhodanobacteraceae</taxon>
        <taxon>Dyella</taxon>
    </lineage>
</organism>
<evidence type="ECO:0000313" key="2">
    <source>
        <dbReference type="Proteomes" id="UP001620460"/>
    </source>
</evidence>
<evidence type="ECO:0000313" key="1">
    <source>
        <dbReference type="EMBL" id="MFK2903142.1"/>
    </source>
</evidence>
<gene>
    <name evidence="1" type="ORF">ISP17_04145</name>
</gene>
<comment type="caution">
    <text evidence="1">The sequence shown here is derived from an EMBL/GenBank/DDBJ whole genome shotgun (WGS) entry which is preliminary data.</text>
</comment>
<dbReference type="Proteomes" id="UP001620460">
    <property type="component" value="Unassembled WGS sequence"/>
</dbReference>
<reference evidence="1 2" key="1">
    <citation type="submission" date="2020-10" db="EMBL/GenBank/DDBJ databases">
        <title>Phylogeny of dyella-like bacteria.</title>
        <authorList>
            <person name="Fu J."/>
        </authorList>
    </citation>
    <scope>NUCLEOTIDE SEQUENCE [LARGE SCALE GENOMIC DNA]</scope>
    <source>
        <strain evidence="1 2">Gsoil3046</strain>
    </source>
</reference>
<accession>A0ABW8JTK7</accession>
<dbReference type="EMBL" id="JADIKM010000001">
    <property type="protein sequence ID" value="MFK2903142.1"/>
    <property type="molecule type" value="Genomic_DNA"/>
</dbReference>
<sequence>MSVPRQPRALLQAAVQAVWKWAVQTARLCCGVPDYDVYVAHLKRAHPDRTIPTYEEFFRERQTARYKGTGGRCC</sequence>
<dbReference type="PANTHER" id="PTHR38453:SF1">
    <property type="entry name" value="CYTOPLASMIC PROTEIN"/>
    <property type="match status" value="1"/>
</dbReference>
<keyword evidence="2" id="KW-1185">Reference proteome</keyword>
<proteinExistence type="predicted"/>
<dbReference type="PANTHER" id="PTHR38453">
    <property type="entry name" value="CYTOPLASMIC PROTEIN-RELATED"/>
    <property type="match status" value="1"/>
</dbReference>
<dbReference type="Pfam" id="PF04328">
    <property type="entry name" value="Sel_put"/>
    <property type="match status" value="1"/>
</dbReference>
<dbReference type="InterPro" id="IPR007423">
    <property type="entry name" value="Sel_put"/>
</dbReference>